<dbReference type="Proteomes" id="UP001279410">
    <property type="component" value="Unassembled WGS sequence"/>
</dbReference>
<evidence type="ECO:0000256" key="4">
    <source>
        <dbReference type="ARBA" id="ARBA00022741"/>
    </source>
</evidence>
<dbReference type="CDD" id="cd06257">
    <property type="entry name" value="DnaJ"/>
    <property type="match status" value="1"/>
</dbReference>
<feature type="domain" description="J" evidence="11">
    <location>
        <begin position="264"/>
        <end position="338"/>
    </location>
</feature>
<gene>
    <name evidence="13" type="ORF">AKAME5_000478400</name>
</gene>
<dbReference type="InterPro" id="IPR036869">
    <property type="entry name" value="J_dom_sf"/>
</dbReference>
<evidence type="ECO:0000313" key="14">
    <source>
        <dbReference type="Proteomes" id="UP001279410"/>
    </source>
</evidence>
<dbReference type="PROSITE" id="PS50076">
    <property type="entry name" value="DNAJ_2"/>
    <property type="match status" value="1"/>
</dbReference>
<evidence type="ECO:0000256" key="2">
    <source>
        <dbReference type="ARBA" id="ARBA00008535"/>
    </source>
</evidence>
<evidence type="ECO:0000313" key="13">
    <source>
        <dbReference type="EMBL" id="GLD51791.1"/>
    </source>
</evidence>
<dbReference type="GO" id="GO:0005525">
    <property type="term" value="F:GTP binding"/>
    <property type="evidence" value="ECO:0007669"/>
    <property type="project" value="InterPro"/>
</dbReference>
<evidence type="ECO:0000256" key="10">
    <source>
        <dbReference type="SAM" id="Phobius"/>
    </source>
</evidence>
<dbReference type="SUPFAM" id="SSF52540">
    <property type="entry name" value="P-loop containing nucleoside triphosphate hydrolases"/>
    <property type="match status" value="1"/>
</dbReference>
<dbReference type="AlphaFoldDB" id="A0AAD3MDK4"/>
<dbReference type="InterPro" id="IPR027417">
    <property type="entry name" value="P-loop_NTPase"/>
</dbReference>
<keyword evidence="6 10" id="KW-0472">Membrane</keyword>
<comment type="subcellular location">
    <subcellularLocation>
        <location evidence="1">Membrane</location>
        <topology evidence="1">Multi-pass membrane protein</topology>
    </subcellularLocation>
</comment>
<dbReference type="FunFam" id="1.10.287.110:FF:000036">
    <property type="entry name" value="dnaJ homolog subfamily C member 25"/>
    <property type="match status" value="1"/>
</dbReference>
<dbReference type="InterPro" id="IPR044632">
    <property type="entry name" value="DNAJC25-like"/>
</dbReference>
<keyword evidence="4" id="KW-0547">Nucleotide-binding</keyword>
<dbReference type="InterPro" id="IPR001623">
    <property type="entry name" value="DnaJ_domain"/>
</dbReference>
<keyword evidence="14" id="KW-1185">Reference proteome</keyword>
<dbReference type="InterPro" id="IPR006703">
    <property type="entry name" value="G_AIG1"/>
</dbReference>
<reference evidence="13" key="1">
    <citation type="submission" date="2022-08" db="EMBL/GenBank/DDBJ databases">
        <title>Genome sequencing of akame (Lates japonicus).</title>
        <authorList>
            <person name="Hashiguchi Y."/>
            <person name="Takahashi H."/>
        </authorList>
    </citation>
    <scope>NUCLEOTIDE SEQUENCE</scope>
    <source>
        <strain evidence="13">Kochi</strain>
    </source>
</reference>
<evidence type="ECO:0000256" key="1">
    <source>
        <dbReference type="ARBA" id="ARBA00004141"/>
    </source>
</evidence>
<evidence type="ECO:0000259" key="12">
    <source>
        <dbReference type="PROSITE" id="PS51720"/>
    </source>
</evidence>
<proteinExistence type="inferred from homology"/>
<keyword evidence="3 10" id="KW-0812">Transmembrane</keyword>
<dbReference type="PRINTS" id="PR00625">
    <property type="entry name" value="JDOMAIN"/>
</dbReference>
<dbReference type="Gene3D" id="1.10.287.110">
    <property type="entry name" value="DnaJ domain"/>
    <property type="match status" value="1"/>
</dbReference>
<evidence type="ECO:0000256" key="8">
    <source>
        <dbReference type="ARBA" id="ARBA00024193"/>
    </source>
</evidence>
<comment type="similarity">
    <text evidence="2">Belongs to the TRAFAC class TrmE-Era-EngA-EngB-Septin-like GTPase superfamily. AIG1/Toc34/Toc159-like paraseptin GTPase family. IAN subfamily.</text>
</comment>
<dbReference type="Pfam" id="PF00226">
    <property type="entry name" value="DnaJ"/>
    <property type="match status" value="1"/>
</dbReference>
<keyword evidence="5 10" id="KW-1133">Transmembrane helix</keyword>
<comment type="caution">
    <text evidence="13">The sequence shown here is derived from an EMBL/GenBank/DDBJ whole genome shotgun (WGS) entry which is preliminary data.</text>
</comment>
<dbReference type="GO" id="GO:0006457">
    <property type="term" value="P:protein folding"/>
    <property type="evidence" value="ECO:0007669"/>
    <property type="project" value="InterPro"/>
</dbReference>
<keyword evidence="7" id="KW-0143">Chaperone</keyword>
<evidence type="ECO:0000256" key="3">
    <source>
        <dbReference type="ARBA" id="ARBA00022692"/>
    </source>
</evidence>
<evidence type="ECO:0000259" key="11">
    <source>
        <dbReference type="PROSITE" id="PS50076"/>
    </source>
</evidence>
<dbReference type="Gene3D" id="3.40.50.300">
    <property type="entry name" value="P-loop containing nucleotide triphosphate hydrolases"/>
    <property type="match status" value="1"/>
</dbReference>
<organism evidence="13 14">
    <name type="scientific">Lates japonicus</name>
    <name type="common">Japanese lates</name>
    <dbReference type="NCBI Taxonomy" id="270547"/>
    <lineage>
        <taxon>Eukaryota</taxon>
        <taxon>Metazoa</taxon>
        <taxon>Chordata</taxon>
        <taxon>Craniata</taxon>
        <taxon>Vertebrata</taxon>
        <taxon>Euteleostomi</taxon>
        <taxon>Actinopterygii</taxon>
        <taxon>Neopterygii</taxon>
        <taxon>Teleostei</taxon>
        <taxon>Neoteleostei</taxon>
        <taxon>Acanthomorphata</taxon>
        <taxon>Carangaria</taxon>
        <taxon>Carangaria incertae sedis</taxon>
        <taxon>Centropomidae</taxon>
        <taxon>Lates</taxon>
    </lineage>
</organism>
<feature type="transmembrane region" description="Helical" evidence="10">
    <location>
        <begin position="362"/>
        <end position="381"/>
    </location>
</feature>
<dbReference type="PROSITE" id="PS51720">
    <property type="entry name" value="G_AIG1"/>
    <property type="match status" value="1"/>
</dbReference>
<sequence length="574" mass="66670">MGEQVLPQMVHPPHNMPIPQDGFFAHHNSNGNYGALNDIFNIVLLGLTGTGKSASANTILAAGNTQLDPSQLFKSEPSSMPVTTQCEVRIMERLYGMHVRVVDTPDFLNDQLENAPAQIEECKKYCQPGKCVVLLVLQLGRFTDVERGILENLEVKLGWRIRESTIVVLTHGEDLRGSLDQFLKAHTNLKNIVDTAAWAPELAAAAWRTEMAAFTERSRGGGGRFAGCSRTVWPWWRLAVLLFSVSSMPAVTALVEGLYCGTEVCYDVLGVTREASKAEIARAYRQLARRYHPDRFRPGEPGLEGETQESAQKKFLLIVTAYETLKDEDTRRDYDYMLDHPEEYYQHYYAYYRRQLTPKVDVRVVILVTICAISIFQYYSWHSSYNEAINYLVTVPKYRIQATEIAKQQGLLNRTKEKGKNRRSKEEIREQEEEVIRDIIKNKIDIKGGYQKPNLSDILLCQIVLFPYYLTNYVAWYVSWVYRFTICREEYGNEEKLYIIRRYMKMSQSQFDSLDENTRQSFLEKQLWIKENYEVYRKEQEEEMKVKLATDPRMKRYRRWMKNEGPGRLTFIDD</sequence>
<dbReference type="PANTHER" id="PTHR44176:SF1">
    <property type="entry name" value="DNAJ HOMOLOG SUBFAMILY C MEMBER 25"/>
    <property type="match status" value="1"/>
</dbReference>
<name>A0AAD3MDK4_LATJO</name>
<evidence type="ECO:0000256" key="7">
    <source>
        <dbReference type="ARBA" id="ARBA00023186"/>
    </source>
</evidence>
<accession>A0AAD3MDK4</accession>
<protein>
    <recommendedName>
        <fullName evidence="9">DnaJ homolog subfamily C member 25</fullName>
    </recommendedName>
</protein>
<evidence type="ECO:0000256" key="6">
    <source>
        <dbReference type="ARBA" id="ARBA00023136"/>
    </source>
</evidence>
<evidence type="ECO:0000256" key="9">
    <source>
        <dbReference type="ARBA" id="ARBA00024246"/>
    </source>
</evidence>
<dbReference type="SMART" id="SM00271">
    <property type="entry name" value="DnaJ"/>
    <property type="match status" value="1"/>
</dbReference>
<feature type="domain" description="AIG1-type G" evidence="12">
    <location>
        <begin position="37"/>
        <end position="263"/>
    </location>
</feature>
<dbReference type="GO" id="GO:0005789">
    <property type="term" value="C:endoplasmic reticulum membrane"/>
    <property type="evidence" value="ECO:0007669"/>
    <property type="project" value="TreeGrafter"/>
</dbReference>
<dbReference type="PANTHER" id="PTHR44176">
    <property type="entry name" value="DNAJ HOMOLOG SUBFAMILY C MEMBER 25"/>
    <property type="match status" value="1"/>
</dbReference>
<evidence type="ECO:0000256" key="5">
    <source>
        <dbReference type="ARBA" id="ARBA00022989"/>
    </source>
</evidence>
<dbReference type="Pfam" id="PF04548">
    <property type="entry name" value="AIG1"/>
    <property type="match status" value="1"/>
</dbReference>
<dbReference type="EMBL" id="BRZM01000011">
    <property type="protein sequence ID" value="GLD51791.1"/>
    <property type="molecule type" value="Genomic_DNA"/>
</dbReference>
<dbReference type="SUPFAM" id="SSF46565">
    <property type="entry name" value="Chaperone J-domain"/>
    <property type="match status" value="1"/>
</dbReference>
<comment type="similarity">
    <text evidence="8">Belongs to the DNAJC25 family.</text>
</comment>